<sequence length="170" mass="18680">MGAAHVTDEVRGEEVHHHVGEPLDRVLQDGQFLPAFLLVHATADAEGERQAQRQHHRDGIAREEPHHGPHADAAQLCDGPERCDGGEHRDDDQRRHGGEQQIDVDAPHRLYVVGVTAAEQADGDAGREGDQRDDREVNALATHEGKTGDDRHHGGEHGKSGPVHWRPPSR</sequence>
<name>A0ABQ6ICE6_9MICO</name>
<evidence type="ECO:0000313" key="2">
    <source>
        <dbReference type="EMBL" id="GMA35040.1"/>
    </source>
</evidence>
<evidence type="ECO:0000313" key="3">
    <source>
        <dbReference type="Proteomes" id="UP001157125"/>
    </source>
</evidence>
<feature type="compositionally biased region" description="Basic and acidic residues" evidence="1">
    <location>
        <begin position="46"/>
        <end position="70"/>
    </location>
</feature>
<proteinExistence type="predicted"/>
<protein>
    <submittedName>
        <fullName evidence="2">Uncharacterized protein</fullName>
    </submittedName>
</protein>
<dbReference type="Proteomes" id="UP001157125">
    <property type="component" value="Unassembled WGS sequence"/>
</dbReference>
<dbReference type="EMBL" id="BSUN01000001">
    <property type="protein sequence ID" value="GMA35040.1"/>
    <property type="molecule type" value="Genomic_DNA"/>
</dbReference>
<feature type="compositionally biased region" description="Basic and acidic residues" evidence="1">
    <location>
        <begin position="124"/>
        <end position="159"/>
    </location>
</feature>
<evidence type="ECO:0000256" key="1">
    <source>
        <dbReference type="SAM" id="MobiDB-lite"/>
    </source>
</evidence>
<comment type="caution">
    <text evidence="2">The sequence shown here is derived from an EMBL/GenBank/DDBJ whole genome shotgun (WGS) entry which is preliminary data.</text>
</comment>
<gene>
    <name evidence="2" type="ORF">GCM10025876_12440</name>
</gene>
<keyword evidence="3" id="KW-1185">Reference proteome</keyword>
<feature type="region of interest" description="Disordered" evidence="1">
    <location>
        <begin position="44"/>
        <end position="170"/>
    </location>
</feature>
<reference evidence="3" key="1">
    <citation type="journal article" date="2019" name="Int. J. Syst. Evol. Microbiol.">
        <title>The Global Catalogue of Microorganisms (GCM) 10K type strain sequencing project: providing services to taxonomists for standard genome sequencing and annotation.</title>
        <authorList>
            <consortium name="The Broad Institute Genomics Platform"/>
            <consortium name="The Broad Institute Genome Sequencing Center for Infectious Disease"/>
            <person name="Wu L."/>
            <person name="Ma J."/>
        </authorList>
    </citation>
    <scope>NUCLEOTIDE SEQUENCE [LARGE SCALE GENOMIC DNA]</scope>
    <source>
        <strain evidence="3">NBRC 112299</strain>
    </source>
</reference>
<accession>A0ABQ6ICE6</accession>
<organism evidence="2 3">
    <name type="scientific">Demequina litorisediminis</name>
    <dbReference type="NCBI Taxonomy" id="1849022"/>
    <lineage>
        <taxon>Bacteria</taxon>
        <taxon>Bacillati</taxon>
        <taxon>Actinomycetota</taxon>
        <taxon>Actinomycetes</taxon>
        <taxon>Micrococcales</taxon>
        <taxon>Demequinaceae</taxon>
        <taxon>Demequina</taxon>
    </lineage>
</organism>
<feature type="compositionally biased region" description="Basic and acidic residues" evidence="1">
    <location>
        <begin position="79"/>
        <end position="98"/>
    </location>
</feature>